<gene>
    <name evidence="2" type="ORF">QE152_g18098</name>
</gene>
<protein>
    <submittedName>
        <fullName evidence="2">Uncharacterized protein</fullName>
    </submittedName>
</protein>
<comment type="caution">
    <text evidence="2">The sequence shown here is derived from an EMBL/GenBank/DDBJ whole genome shotgun (WGS) entry which is preliminary data.</text>
</comment>
<name>A0AAW1L4X7_POPJA</name>
<organism evidence="2 3">
    <name type="scientific">Popillia japonica</name>
    <name type="common">Japanese beetle</name>
    <dbReference type="NCBI Taxonomy" id="7064"/>
    <lineage>
        <taxon>Eukaryota</taxon>
        <taxon>Metazoa</taxon>
        <taxon>Ecdysozoa</taxon>
        <taxon>Arthropoda</taxon>
        <taxon>Hexapoda</taxon>
        <taxon>Insecta</taxon>
        <taxon>Pterygota</taxon>
        <taxon>Neoptera</taxon>
        <taxon>Endopterygota</taxon>
        <taxon>Coleoptera</taxon>
        <taxon>Polyphaga</taxon>
        <taxon>Scarabaeiformia</taxon>
        <taxon>Scarabaeidae</taxon>
        <taxon>Rutelinae</taxon>
        <taxon>Popillia</taxon>
    </lineage>
</organism>
<accession>A0AAW1L4X7</accession>
<evidence type="ECO:0000256" key="1">
    <source>
        <dbReference type="SAM" id="MobiDB-lite"/>
    </source>
</evidence>
<feature type="compositionally biased region" description="Polar residues" evidence="1">
    <location>
        <begin position="90"/>
        <end position="117"/>
    </location>
</feature>
<dbReference type="EMBL" id="JASPKY010000171">
    <property type="protein sequence ID" value="KAK9728359.1"/>
    <property type="molecule type" value="Genomic_DNA"/>
</dbReference>
<proteinExistence type="predicted"/>
<sequence length="125" mass="13382">MLVTQPGKLLTKMRFGEIFSKVWLKAMTPSNIISGFRAPSNIISGFRATGIFPFNSDVIPESAFAPSLIPHVEEINLGLIENVVVNVPSTSTGNNKKSQNGASTSGIASKKSGQNKNRTSKKASF</sequence>
<evidence type="ECO:0000313" key="3">
    <source>
        <dbReference type="Proteomes" id="UP001458880"/>
    </source>
</evidence>
<dbReference type="AlphaFoldDB" id="A0AAW1L4X7"/>
<dbReference type="Proteomes" id="UP001458880">
    <property type="component" value="Unassembled WGS sequence"/>
</dbReference>
<reference evidence="2 3" key="1">
    <citation type="journal article" date="2024" name="BMC Genomics">
        <title>De novo assembly and annotation of Popillia japonica's genome with initial clues to its potential as an invasive pest.</title>
        <authorList>
            <person name="Cucini C."/>
            <person name="Boschi S."/>
            <person name="Funari R."/>
            <person name="Cardaioli E."/>
            <person name="Iannotti N."/>
            <person name="Marturano G."/>
            <person name="Paoli F."/>
            <person name="Bruttini M."/>
            <person name="Carapelli A."/>
            <person name="Frati F."/>
            <person name="Nardi F."/>
        </authorList>
    </citation>
    <scope>NUCLEOTIDE SEQUENCE [LARGE SCALE GENOMIC DNA]</scope>
    <source>
        <strain evidence="2">DMR45628</strain>
    </source>
</reference>
<evidence type="ECO:0000313" key="2">
    <source>
        <dbReference type="EMBL" id="KAK9728359.1"/>
    </source>
</evidence>
<keyword evidence="3" id="KW-1185">Reference proteome</keyword>
<feature type="region of interest" description="Disordered" evidence="1">
    <location>
        <begin position="90"/>
        <end position="125"/>
    </location>
</feature>